<dbReference type="GO" id="GO:0061817">
    <property type="term" value="P:endoplasmic reticulum-plasma membrane tethering"/>
    <property type="evidence" value="ECO:0007669"/>
    <property type="project" value="InterPro"/>
</dbReference>
<dbReference type="GO" id="GO:0035091">
    <property type="term" value="F:phosphatidylinositol binding"/>
    <property type="evidence" value="ECO:0007669"/>
    <property type="project" value="TreeGrafter"/>
</dbReference>
<evidence type="ECO:0000256" key="2">
    <source>
        <dbReference type="ARBA" id="ARBA00022989"/>
    </source>
</evidence>
<sequence>MIPFFLNQTKTNTHILNQATAPGTVKPLRVLISGIIYFIGYMNWSITWIIIPVILGIFNDERKKKHLKRRNMIRKAALGKEQDIILANIAELPAWVYFPDVERAEWINKIIKQLWPNVNHYVHDLIKDTIEDKLKINLEKYALKGFKFQRIILGSVPFRIGGVIVYDNVFRDEIVMDLDVSYAGDCDIKFRLRGLNGGIKNFQQAACKYFFLNNPEIDFDLDGIAGILEIPGVNELLKKSIIDTVSSVMVLPNKFPIQLHKEVRGEQLKTPNPAFIILEFSGQQMNIHVWDQDATDDEFLGRITIDTSNLIKVGQSDLWLNLEEVKHGKIHIRCTWMSLSTDYSDLQAAIYETQQLQLTYMNTALLIVFVDSATSLPQVKTSSKPDPYVHIQIGKQVKHTRTIMRTVNPVWEEGFIFFVSNPDSESLDLKIVDTKTDQELCLLSYNISNLSNKENLEIVQQPFRLFKGTPDSKIEWSLHLKILKNENLEEYIEDFLGDRRQSNSSNTSKIHLEKQNSDASLFPNNSTAEELFDRTSKSSTRSSTNTRRSRSISKSSEEQFIGQINLTLRYSVQRQRLIVVVHSLSNIPYKDQTLRNLYVKLYLLPERNKDGKRKTCVKNFDNPTYDESFDYLISQGELNTKKLEVSVIEEKMVKNFVLGQVIVDLSKLDVFKTHTDWFELTPHLKRD</sequence>
<protein>
    <recommendedName>
        <fullName evidence="5">C2 domain-containing protein</fullName>
    </recommendedName>
</protein>
<evidence type="ECO:0000256" key="1">
    <source>
        <dbReference type="ARBA" id="ARBA00022692"/>
    </source>
</evidence>
<evidence type="ECO:0000259" key="5">
    <source>
        <dbReference type="PROSITE" id="PS50004"/>
    </source>
</evidence>
<proteinExistence type="predicted"/>
<dbReference type="GO" id="GO:0031210">
    <property type="term" value="F:phosphatidylcholine binding"/>
    <property type="evidence" value="ECO:0007669"/>
    <property type="project" value="TreeGrafter"/>
</dbReference>
<keyword evidence="1 4" id="KW-0812">Transmembrane</keyword>
<keyword evidence="7" id="KW-1185">Reference proteome</keyword>
<organism evidence="6 7">
    <name type="scientific">Rhamnusium bicolor</name>
    <dbReference type="NCBI Taxonomy" id="1586634"/>
    <lineage>
        <taxon>Eukaryota</taxon>
        <taxon>Metazoa</taxon>
        <taxon>Ecdysozoa</taxon>
        <taxon>Arthropoda</taxon>
        <taxon>Hexapoda</taxon>
        <taxon>Insecta</taxon>
        <taxon>Pterygota</taxon>
        <taxon>Neoptera</taxon>
        <taxon>Endopterygota</taxon>
        <taxon>Coleoptera</taxon>
        <taxon>Polyphaga</taxon>
        <taxon>Cucujiformia</taxon>
        <taxon>Chrysomeloidea</taxon>
        <taxon>Cerambycidae</taxon>
        <taxon>Lepturinae</taxon>
        <taxon>Rhagiini</taxon>
        <taxon>Rhamnusium</taxon>
    </lineage>
</organism>
<dbReference type="Pfam" id="PF17047">
    <property type="entry name" value="SMP_LBD"/>
    <property type="match status" value="1"/>
</dbReference>
<dbReference type="InterPro" id="IPR037749">
    <property type="entry name" value="Ext_Synaptotagmin_C2B"/>
</dbReference>
<dbReference type="PANTHER" id="PTHR45761">
    <property type="entry name" value="EXTENDED SYNAPTOTAGMIN-LIKE PROTEIN 2, ISOFORM C"/>
    <property type="match status" value="1"/>
</dbReference>
<feature type="compositionally biased region" description="Polar residues" evidence="3">
    <location>
        <begin position="517"/>
        <end position="528"/>
    </location>
</feature>
<dbReference type="GO" id="GO:0005544">
    <property type="term" value="F:calcium-dependent phospholipid binding"/>
    <property type="evidence" value="ECO:0007669"/>
    <property type="project" value="TreeGrafter"/>
</dbReference>
<feature type="region of interest" description="Disordered" evidence="3">
    <location>
        <begin position="500"/>
        <end position="552"/>
    </location>
</feature>
<gene>
    <name evidence="6" type="ORF">NQ314_004308</name>
</gene>
<dbReference type="CDD" id="cd21670">
    <property type="entry name" value="SMP_ESyt"/>
    <property type="match status" value="1"/>
</dbReference>
<feature type="domain" description="C2" evidence="5">
    <location>
        <begin position="342"/>
        <end position="463"/>
    </location>
</feature>
<dbReference type="GO" id="GO:0005789">
    <property type="term" value="C:endoplasmic reticulum membrane"/>
    <property type="evidence" value="ECO:0007669"/>
    <property type="project" value="TreeGrafter"/>
</dbReference>
<keyword evidence="2 4" id="KW-1133">Transmembrane helix</keyword>
<dbReference type="GO" id="GO:0006869">
    <property type="term" value="P:lipid transport"/>
    <property type="evidence" value="ECO:0007669"/>
    <property type="project" value="InterPro"/>
</dbReference>
<evidence type="ECO:0000256" key="4">
    <source>
        <dbReference type="SAM" id="Phobius"/>
    </source>
</evidence>
<dbReference type="Pfam" id="PF00168">
    <property type="entry name" value="C2"/>
    <property type="match status" value="3"/>
</dbReference>
<dbReference type="InterPro" id="IPR000008">
    <property type="entry name" value="C2_dom"/>
</dbReference>
<dbReference type="InterPro" id="IPR035892">
    <property type="entry name" value="C2_domain_sf"/>
</dbReference>
<dbReference type="AlphaFoldDB" id="A0AAV8ZK86"/>
<dbReference type="GO" id="GO:0008429">
    <property type="term" value="F:phosphatidylethanolamine binding"/>
    <property type="evidence" value="ECO:0007669"/>
    <property type="project" value="TreeGrafter"/>
</dbReference>
<feature type="transmembrane region" description="Helical" evidence="4">
    <location>
        <begin position="35"/>
        <end position="58"/>
    </location>
</feature>
<dbReference type="Gene3D" id="2.60.40.150">
    <property type="entry name" value="C2 domain"/>
    <property type="match status" value="3"/>
</dbReference>
<keyword evidence="4" id="KW-0472">Membrane</keyword>
<dbReference type="GO" id="GO:0005509">
    <property type="term" value="F:calcium ion binding"/>
    <property type="evidence" value="ECO:0007669"/>
    <property type="project" value="TreeGrafter"/>
</dbReference>
<dbReference type="PROSITE" id="PS50004">
    <property type="entry name" value="C2"/>
    <property type="match status" value="2"/>
</dbReference>
<dbReference type="Proteomes" id="UP001162156">
    <property type="component" value="Unassembled WGS sequence"/>
</dbReference>
<feature type="compositionally biased region" description="Low complexity" evidence="3">
    <location>
        <begin position="537"/>
        <end position="546"/>
    </location>
</feature>
<dbReference type="InterPro" id="IPR051634">
    <property type="entry name" value="Extended_Synaptotagmin"/>
</dbReference>
<dbReference type="SMART" id="SM00239">
    <property type="entry name" value="C2"/>
    <property type="match status" value="2"/>
</dbReference>
<evidence type="ECO:0000313" key="6">
    <source>
        <dbReference type="EMBL" id="KAJ8965165.1"/>
    </source>
</evidence>
<feature type="domain" description="C2" evidence="5">
    <location>
        <begin position="560"/>
        <end position="678"/>
    </location>
</feature>
<comment type="caution">
    <text evidence="6">The sequence shown here is derived from an EMBL/GenBank/DDBJ whole genome shotgun (WGS) entry which is preliminary data.</text>
</comment>
<dbReference type="CDD" id="cd04050">
    <property type="entry name" value="C2B_Synaptotagmin-like"/>
    <property type="match status" value="1"/>
</dbReference>
<accession>A0AAV8ZK86</accession>
<evidence type="ECO:0000256" key="3">
    <source>
        <dbReference type="SAM" id="MobiDB-lite"/>
    </source>
</evidence>
<dbReference type="PANTHER" id="PTHR45761:SF1">
    <property type="entry name" value="EXTENDED SYNAPTOTAGMIN-LIKE PROTEIN 2, ISOFORM C"/>
    <property type="match status" value="1"/>
</dbReference>
<dbReference type="SUPFAM" id="SSF49562">
    <property type="entry name" value="C2 domain (Calcium/lipid-binding domain, CaLB)"/>
    <property type="match status" value="3"/>
</dbReference>
<evidence type="ECO:0000313" key="7">
    <source>
        <dbReference type="Proteomes" id="UP001162156"/>
    </source>
</evidence>
<dbReference type="EMBL" id="JANEYF010001276">
    <property type="protein sequence ID" value="KAJ8965165.1"/>
    <property type="molecule type" value="Genomic_DNA"/>
</dbReference>
<dbReference type="InterPro" id="IPR039010">
    <property type="entry name" value="Synaptotagmin_SMP"/>
</dbReference>
<reference evidence="6" key="1">
    <citation type="journal article" date="2023" name="Insect Mol. Biol.">
        <title>Genome sequencing provides insights into the evolution of gene families encoding plant cell wall-degrading enzymes in longhorned beetles.</title>
        <authorList>
            <person name="Shin N.R."/>
            <person name="Okamura Y."/>
            <person name="Kirsch R."/>
            <person name="Pauchet Y."/>
        </authorList>
    </citation>
    <scope>NUCLEOTIDE SEQUENCE</scope>
    <source>
        <strain evidence="6">RBIC_L_NR</strain>
    </source>
</reference>
<name>A0AAV8ZK86_9CUCU</name>